<gene>
    <name evidence="1" type="ORF">MTBPR1_130028</name>
</gene>
<evidence type="ECO:0000313" key="2">
    <source>
        <dbReference type="Proteomes" id="UP000231658"/>
    </source>
</evidence>
<dbReference type="Gene3D" id="1.25.40.10">
    <property type="entry name" value="Tetratricopeptide repeat domain"/>
    <property type="match status" value="1"/>
</dbReference>
<organism evidence="1 2">
    <name type="scientific">Candidatus Terasakiella magnetica</name>
    <dbReference type="NCBI Taxonomy" id="1867952"/>
    <lineage>
        <taxon>Bacteria</taxon>
        <taxon>Pseudomonadati</taxon>
        <taxon>Pseudomonadota</taxon>
        <taxon>Alphaproteobacteria</taxon>
        <taxon>Rhodospirillales</taxon>
        <taxon>Terasakiellaceae</taxon>
        <taxon>Terasakiella</taxon>
    </lineage>
</organism>
<keyword evidence="1" id="KW-0812">Transmembrane</keyword>
<dbReference type="AlphaFoldDB" id="A0A1C3RF21"/>
<dbReference type="Gene3D" id="1.20.58.320">
    <property type="entry name" value="TPR-like"/>
    <property type="match status" value="1"/>
</dbReference>
<sequence>MSKDINRILTFWFNSINPAEMATHREEWWVKNADFDKQITDEFSEVYEKAAKGELQNWQNTPLGAVALVIALDQFPRNMFRDSKKAFATDAQARKITRHAVEMGFDQHLPLGPRLFLYLPMEHSESAVDQNASVTLINTLGDEGYSEYAVKHQMVIEKFSRFPHRNDVLGRASTEEEIAFLNQPGSRF</sequence>
<dbReference type="OrthoDB" id="7593450at2"/>
<name>A0A1C3RF21_9PROT</name>
<protein>
    <submittedName>
        <fullName evidence="1">Putative transmembrane protein</fullName>
    </submittedName>
</protein>
<dbReference type="EMBL" id="FLYE01000005">
    <property type="protein sequence ID" value="SCA55832.1"/>
    <property type="molecule type" value="Genomic_DNA"/>
</dbReference>
<accession>A0A1C3RF21</accession>
<evidence type="ECO:0000313" key="1">
    <source>
        <dbReference type="EMBL" id="SCA55832.1"/>
    </source>
</evidence>
<proteinExistence type="predicted"/>
<dbReference type="InterPro" id="IPR011990">
    <property type="entry name" value="TPR-like_helical_dom_sf"/>
</dbReference>
<keyword evidence="1" id="KW-0472">Membrane</keyword>
<dbReference type="InterPro" id="IPR010323">
    <property type="entry name" value="DUF924"/>
</dbReference>
<reference evidence="1 2" key="1">
    <citation type="submission" date="2016-07" db="EMBL/GenBank/DDBJ databases">
        <authorList>
            <person name="Lefevre C.T."/>
        </authorList>
    </citation>
    <scope>NUCLEOTIDE SEQUENCE [LARGE SCALE GENOMIC DNA]</scope>
    <source>
        <strain evidence="1">PR1</strain>
    </source>
</reference>
<dbReference type="Proteomes" id="UP000231658">
    <property type="component" value="Unassembled WGS sequence"/>
</dbReference>
<dbReference type="STRING" id="1867952.MTBPR1_130028"/>
<keyword evidence="2" id="KW-1185">Reference proteome</keyword>
<dbReference type="SUPFAM" id="SSF48452">
    <property type="entry name" value="TPR-like"/>
    <property type="match status" value="1"/>
</dbReference>
<dbReference type="RefSeq" id="WP_083222909.1">
    <property type="nucleotide sequence ID" value="NZ_FLYE01000005.1"/>
</dbReference>
<dbReference type="Pfam" id="PF06041">
    <property type="entry name" value="DUF924"/>
    <property type="match status" value="1"/>
</dbReference>